<evidence type="ECO:0000256" key="5">
    <source>
        <dbReference type="ARBA" id="ARBA00023136"/>
    </source>
</evidence>
<dbReference type="Proteomes" id="UP000261660">
    <property type="component" value="Unplaced"/>
</dbReference>
<dbReference type="InterPro" id="IPR013783">
    <property type="entry name" value="Ig-like_fold"/>
</dbReference>
<dbReference type="PROSITE" id="PS50835">
    <property type="entry name" value="IG_LIKE"/>
    <property type="match status" value="2"/>
</dbReference>
<keyword evidence="4" id="KW-0391">Immunity</keyword>
<dbReference type="Gene3D" id="2.60.40.10">
    <property type="entry name" value="Immunoglobulins"/>
    <property type="match status" value="2"/>
</dbReference>
<evidence type="ECO:0000256" key="2">
    <source>
        <dbReference type="ARBA" id="ARBA00022475"/>
    </source>
</evidence>
<dbReference type="Ensembl" id="ENSLBET00000028844.1">
    <property type="protein sequence ID" value="ENSLBEP00000027528.1"/>
    <property type="gene ID" value="ENSLBEG00000020865.1"/>
</dbReference>
<feature type="domain" description="Ig-like" evidence="10">
    <location>
        <begin position="133"/>
        <end position="227"/>
    </location>
</feature>
<evidence type="ECO:0000256" key="6">
    <source>
        <dbReference type="ARBA" id="ARBA00023157"/>
    </source>
</evidence>
<dbReference type="InterPro" id="IPR003599">
    <property type="entry name" value="Ig_sub"/>
</dbReference>
<dbReference type="Pfam" id="PF07686">
    <property type="entry name" value="V-set"/>
    <property type="match status" value="2"/>
</dbReference>
<dbReference type="GeneTree" id="ENSGT01030000234530"/>
<dbReference type="GO" id="GO:0009617">
    <property type="term" value="P:response to bacterium"/>
    <property type="evidence" value="ECO:0007669"/>
    <property type="project" value="TreeGrafter"/>
</dbReference>
<sequence>MIGRLAAVILLSTLSQTIKMPQPISVTVVKPGDSVTLACLFTKDEAGLLNWYKMKFGFMVQTVAAGSFDKVILVEQFDNSRFTITKEGYLNFLIIRNVSKEDEATYFCQVGTPYTLKITNGTIVAVNDHKNHQNLVYVKQRPEAQSVQAGGSVKLQCSLLSKSKENREQCPGEHSVYWFRAAAGEAHPAVIYTQSHRSEEEEKRSCVYNLSKTIHNSSDAGTYYCAVLTCGQILFGEGTTVKTSTFIVLATLLALCVIVIVVLVFSKSELKPLAVMKGPRTPVHVRVCSSLHLYRKFYFPTGMMCMNLCAFTTILNT</sequence>
<dbReference type="AlphaFoldDB" id="A0A3Q3G989"/>
<dbReference type="InterPro" id="IPR007110">
    <property type="entry name" value="Ig-like_dom"/>
</dbReference>
<keyword evidence="12" id="KW-1185">Reference proteome</keyword>
<dbReference type="PANTHER" id="PTHR19433:SF133">
    <property type="entry name" value="IMMUNE-TYPE RECEPTOR 5 PRECURSOR-RELATED"/>
    <property type="match status" value="1"/>
</dbReference>
<feature type="domain" description="Ig-like" evidence="10">
    <location>
        <begin position="21"/>
        <end position="119"/>
    </location>
</feature>
<dbReference type="SMART" id="SM00406">
    <property type="entry name" value="IGv"/>
    <property type="match status" value="2"/>
</dbReference>
<dbReference type="GO" id="GO:0002376">
    <property type="term" value="P:immune system process"/>
    <property type="evidence" value="ECO:0007669"/>
    <property type="project" value="UniProtKB-KW"/>
</dbReference>
<evidence type="ECO:0000313" key="11">
    <source>
        <dbReference type="Ensembl" id="ENSLBEP00000027528.1"/>
    </source>
</evidence>
<evidence type="ECO:0000256" key="8">
    <source>
        <dbReference type="SAM" id="Phobius"/>
    </source>
</evidence>
<keyword evidence="2" id="KW-1003">Cell membrane</keyword>
<keyword evidence="7" id="KW-0325">Glycoprotein</keyword>
<evidence type="ECO:0000256" key="1">
    <source>
        <dbReference type="ARBA" id="ARBA00004236"/>
    </source>
</evidence>
<feature type="signal peptide" evidence="9">
    <location>
        <begin position="1"/>
        <end position="17"/>
    </location>
</feature>
<dbReference type="InterPro" id="IPR052051">
    <property type="entry name" value="TCR_complex_component"/>
</dbReference>
<evidence type="ECO:0000313" key="12">
    <source>
        <dbReference type="Proteomes" id="UP000261660"/>
    </source>
</evidence>
<dbReference type="GO" id="GO:0005886">
    <property type="term" value="C:plasma membrane"/>
    <property type="evidence" value="ECO:0007669"/>
    <property type="project" value="UniProtKB-SubCell"/>
</dbReference>
<keyword evidence="8" id="KW-1133">Transmembrane helix</keyword>
<dbReference type="InterPro" id="IPR036179">
    <property type="entry name" value="Ig-like_dom_sf"/>
</dbReference>
<dbReference type="InParanoid" id="A0A3Q3G989"/>
<feature type="transmembrane region" description="Helical" evidence="8">
    <location>
        <begin position="246"/>
        <end position="266"/>
    </location>
</feature>
<evidence type="ECO:0000259" key="10">
    <source>
        <dbReference type="PROSITE" id="PS50835"/>
    </source>
</evidence>
<organism evidence="11 12">
    <name type="scientific">Labrus bergylta</name>
    <name type="common">ballan wrasse</name>
    <dbReference type="NCBI Taxonomy" id="56723"/>
    <lineage>
        <taxon>Eukaryota</taxon>
        <taxon>Metazoa</taxon>
        <taxon>Chordata</taxon>
        <taxon>Craniata</taxon>
        <taxon>Vertebrata</taxon>
        <taxon>Euteleostomi</taxon>
        <taxon>Actinopterygii</taxon>
        <taxon>Neopterygii</taxon>
        <taxon>Teleostei</taxon>
        <taxon>Neoteleostei</taxon>
        <taxon>Acanthomorphata</taxon>
        <taxon>Eupercaria</taxon>
        <taxon>Labriformes</taxon>
        <taxon>Labridae</taxon>
        <taxon>Labrus</taxon>
    </lineage>
</organism>
<keyword evidence="5 8" id="KW-0472">Membrane</keyword>
<evidence type="ECO:0000256" key="9">
    <source>
        <dbReference type="SAM" id="SignalP"/>
    </source>
</evidence>
<protein>
    <submittedName>
        <fullName evidence="11">Uncharacterized LOC109976572</fullName>
    </submittedName>
</protein>
<feature type="chain" id="PRO_5018545821" evidence="9">
    <location>
        <begin position="18"/>
        <end position="317"/>
    </location>
</feature>
<dbReference type="SMART" id="SM00409">
    <property type="entry name" value="IG"/>
    <property type="match status" value="2"/>
</dbReference>
<proteinExistence type="predicted"/>
<reference evidence="11" key="1">
    <citation type="submission" date="2025-08" db="UniProtKB">
        <authorList>
            <consortium name="Ensembl"/>
        </authorList>
    </citation>
    <scope>IDENTIFICATION</scope>
</reference>
<dbReference type="InterPro" id="IPR013106">
    <property type="entry name" value="Ig_V-set"/>
</dbReference>
<dbReference type="CDD" id="cd00099">
    <property type="entry name" value="IgV"/>
    <property type="match status" value="2"/>
</dbReference>
<dbReference type="PANTHER" id="PTHR19433">
    <property type="entry name" value="T-CELL RECEPTOR ALPHA CHAIN V REGION-RELATED"/>
    <property type="match status" value="1"/>
</dbReference>
<keyword evidence="6" id="KW-1015">Disulfide bond</keyword>
<keyword evidence="3 9" id="KW-0732">Signal</keyword>
<keyword evidence="8" id="KW-0812">Transmembrane</keyword>
<dbReference type="SUPFAM" id="SSF48726">
    <property type="entry name" value="Immunoglobulin"/>
    <property type="match status" value="2"/>
</dbReference>
<evidence type="ECO:0000256" key="3">
    <source>
        <dbReference type="ARBA" id="ARBA00022729"/>
    </source>
</evidence>
<name>A0A3Q3G989_9LABR</name>
<accession>A0A3Q3G989</accession>
<reference evidence="11" key="2">
    <citation type="submission" date="2025-09" db="UniProtKB">
        <authorList>
            <consortium name="Ensembl"/>
        </authorList>
    </citation>
    <scope>IDENTIFICATION</scope>
</reference>
<dbReference type="STRING" id="56723.ENSLBEP00000027528"/>
<comment type="subcellular location">
    <subcellularLocation>
        <location evidence="1">Cell membrane</location>
    </subcellularLocation>
</comment>
<evidence type="ECO:0000256" key="7">
    <source>
        <dbReference type="ARBA" id="ARBA00023180"/>
    </source>
</evidence>
<evidence type="ECO:0000256" key="4">
    <source>
        <dbReference type="ARBA" id="ARBA00022859"/>
    </source>
</evidence>